<evidence type="ECO:0000313" key="2">
    <source>
        <dbReference type="EMBL" id="PJE78852.1"/>
    </source>
</evidence>
<proteinExistence type="predicted"/>
<feature type="region of interest" description="Disordered" evidence="1">
    <location>
        <begin position="96"/>
        <end position="132"/>
    </location>
</feature>
<reference evidence="2" key="1">
    <citation type="journal article" date="2017" name="Appl. Environ. Microbiol.">
        <title>Molecular characterization of an Endozoicomonas-like organism causing infection in king scallop Pecten maximus L.</title>
        <authorList>
            <person name="Cano I."/>
            <person name="van Aerle R."/>
            <person name="Ross S."/>
            <person name="Verner-Jeffreys D.W."/>
            <person name="Paley R.K."/>
            <person name="Rimmer G."/>
            <person name="Ryder D."/>
            <person name="Hooper P."/>
            <person name="Stone D."/>
            <person name="Feist S.W."/>
        </authorList>
    </citation>
    <scope>NUCLEOTIDE SEQUENCE</scope>
</reference>
<evidence type="ECO:0000256" key="1">
    <source>
        <dbReference type="SAM" id="MobiDB-lite"/>
    </source>
</evidence>
<dbReference type="EMBL" id="NSIT01000121">
    <property type="protein sequence ID" value="PJE78852.1"/>
    <property type="molecule type" value="Genomic_DNA"/>
</dbReference>
<comment type="caution">
    <text evidence="2">The sequence shown here is derived from an EMBL/GenBank/DDBJ whole genome shotgun (WGS) entry which is preliminary data.</text>
</comment>
<gene>
    <name evidence="2" type="ORF">CI610_02189</name>
</gene>
<accession>A0A2H9T6M8</accession>
<sequence length="132" mass="15242">MQEKQMERICVLQARDLSKKIALLREQCCSDASEIYKDWTNDMNFYIKNAYFRLPKVKRNNHSVIECLGKLTDRVGQCVDSQKRTHEAPRAAISAMKRQVKGSQRHPVLPNPARRSYNDFRGVADGNSMGFH</sequence>
<name>A0A2H9T6M8_9ZZZZ</name>
<protein>
    <submittedName>
        <fullName evidence="2">Uncharacterized protein</fullName>
    </submittedName>
</protein>
<organism evidence="2">
    <name type="scientific">invertebrate metagenome</name>
    <dbReference type="NCBI Taxonomy" id="1711999"/>
    <lineage>
        <taxon>unclassified sequences</taxon>
        <taxon>metagenomes</taxon>
        <taxon>organismal metagenomes</taxon>
    </lineage>
</organism>
<dbReference type="AlphaFoldDB" id="A0A2H9T6M8"/>